<dbReference type="Proteomes" id="UP000018144">
    <property type="component" value="Unassembled WGS sequence"/>
</dbReference>
<keyword evidence="2" id="KW-1185">Reference proteome</keyword>
<evidence type="ECO:0000313" key="2">
    <source>
        <dbReference type="Proteomes" id="UP000018144"/>
    </source>
</evidence>
<sequence>MHKSTFILRDEIVCLANRRYCFSMCIRKCLSICCTHLMILHSAFIHFIHTSSSRSVFEAKGFIMFVKDVDIIDETRCRLIQYIPTAFDIPEPRNIAVSVSMHFPGDYEVPYNPSMLFSTLDTYIVFRVSNSQPCLSAISIHNSVDMVQQGVYQCLLIEARGARSMDMFLHWVTEQLNTWLIL</sequence>
<protein>
    <submittedName>
        <fullName evidence="1">Uncharacterized protein</fullName>
    </submittedName>
</protein>
<gene>
    <name evidence="1" type="ORF">PCON_06890</name>
</gene>
<dbReference type="EMBL" id="HF935349">
    <property type="protein sequence ID" value="CCX07301.1"/>
    <property type="molecule type" value="Genomic_DNA"/>
</dbReference>
<dbReference type="AlphaFoldDB" id="U4KZ37"/>
<name>U4KZ37_PYROM</name>
<organism evidence="1 2">
    <name type="scientific">Pyronema omphalodes (strain CBS 100304)</name>
    <name type="common">Pyronema confluens</name>
    <dbReference type="NCBI Taxonomy" id="1076935"/>
    <lineage>
        <taxon>Eukaryota</taxon>
        <taxon>Fungi</taxon>
        <taxon>Dikarya</taxon>
        <taxon>Ascomycota</taxon>
        <taxon>Pezizomycotina</taxon>
        <taxon>Pezizomycetes</taxon>
        <taxon>Pezizales</taxon>
        <taxon>Pyronemataceae</taxon>
        <taxon>Pyronema</taxon>
    </lineage>
</organism>
<proteinExistence type="predicted"/>
<reference evidence="1 2" key="1">
    <citation type="journal article" date="2013" name="PLoS Genet.">
        <title>The genome and development-dependent transcriptomes of Pyronema confluens: a window into fungal evolution.</title>
        <authorList>
            <person name="Traeger S."/>
            <person name="Altegoer F."/>
            <person name="Freitag M."/>
            <person name="Gabaldon T."/>
            <person name="Kempken F."/>
            <person name="Kumar A."/>
            <person name="Marcet-Houben M."/>
            <person name="Poggeler S."/>
            <person name="Stajich J.E."/>
            <person name="Nowrousian M."/>
        </authorList>
    </citation>
    <scope>NUCLEOTIDE SEQUENCE [LARGE SCALE GENOMIC DNA]</scope>
    <source>
        <strain evidence="2">CBS 100304</strain>
        <tissue evidence="1">Vegetative mycelium</tissue>
    </source>
</reference>
<accession>U4KZ37</accession>
<evidence type="ECO:0000313" key="1">
    <source>
        <dbReference type="EMBL" id="CCX07301.1"/>
    </source>
</evidence>